<dbReference type="PANTHER" id="PTHR42085">
    <property type="entry name" value="F-BOX DOMAIN-CONTAINING PROTEIN"/>
    <property type="match status" value="1"/>
</dbReference>
<feature type="coiled-coil region" evidence="1">
    <location>
        <begin position="211"/>
        <end position="245"/>
    </location>
</feature>
<evidence type="ECO:0000313" key="3">
    <source>
        <dbReference type="Proteomes" id="UP000813444"/>
    </source>
</evidence>
<comment type="caution">
    <text evidence="2">The sequence shown here is derived from an EMBL/GenBank/DDBJ whole genome shotgun (WGS) entry which is preliminary data.</text>
</comment>
<evidence type="ECO:0000313" key="2">
    <source>
        <dbReference type="EMBL" id="KAH7305280.1"/>
    </source>
</evidence>
<dbReference type="Proteomes" id="UP000813444">
    <property type="component" value="Unassembled WGS sequence"/>
</dbReference>
<evidence type="ECO:0000256" key="1">
    <source>
        <dbReference type="SAM" id="Coils"/>
    </source>
</evidence>
<keyword evidence="3" id="KW-1185">Reference proteome</keyword>
<keyword evidence="1" id="KW-0175">Coiled coil</keyword>
<dbReference type="PANTHER" id="PTHR42085:SF2">
    <property type="entry name" value="F-BOX DOMAIN-CONTAINING PROTEIN"/>
    <property type="match status" value="1"/>
</dbReference>
<proteinExistence type="predicted"/>
<dbReference type="OrthoDB" id="288942at2759"/>
<sequence>MVTTRSMSASAGSNDSLLSAQADSQSESPLFRLLPGEVRRNIYDMVLADFSDPSPEKRYEDKTCYTRPSYYAPRKTDFNLLLTCRAIYRECWFLPMTLREMTFWLTHQSRAPPTERAGDDYARPQASTISLANRLRHTSDQLGETLELESIRFFAQMYVLEEGRLHETLSRSPLCHVHFRRLTLTIRHQDWWFWERDEPLRFEAGWIAKACEALPATLRELTIELESLERKKKQIDAIANKMSERWFFVRGDGVPLLANAKPGSHHVARWRGSSTWMDERWIRDETDNGVLDYYIASVRFRLLRNLERDGGMVSPKALEAAKAGEFNERSLRLDLPGAKPMKYSGKASLRVNSQRWTRVG</sequence>
<dbReference type="EMBL" id="JAGPNK010000019">
    <property type="protein sequence ID" value="KAH7305280.1"/>
    <property type="molecule type" value="Genomic_DNA"/>
</dbReference>
<dbReference type="InterPro" id="IPR038883">
    <property type="entry name" value="AN11006-like"/>
</dbReference>
<accession>A0A8K0WK52</accession>
<reference evidence="2" key="1">
    <citation type="journal article" date="2021" name="Nat. Commun.">
        <title>Genetic determinants of endophytism in the Arabidopsis root mycobiome.</title>
        <authorList>
            <person name="Mesny F."/>
            <person name="Miyauchi S."/>
            <person name="Thiergart T."/>
            <person name="Pickel B."/>
            <person name="Atanasova L."/>
            <person name="Karlsson M."/>
            <person name="Huettel B."/>
            <person name="Barry K.W."/>
            <person name="Haridas S."/>
            <person name="Chen C."/>
            <person name="Bauer D."/>
            <person name="Andreopoulos W."/>
            <person name="Pangilinan J."/>
            <person name="LaButti K."/>
            <person name="Riley R."/>
            <person name="Lipzen A."/>
            <person name="Clum A."/>
            <person name="Drula E."/>
            <person name="Henrissat B."/>
            <person name="Kohler A."/>
            <person name="Grigoriev I.V."/>
            <person name="Martin F.M."/>
            <person name="Hacquard S."/>
        </authorList>
    </citation>
    <scope>NUCLEOTIDE SEQUENCE</scope>
    <source>
        <strain evidence="2">MPI-CAGE-CH-0235</strain>
    </source>
</reference>
<name>A0A8K0WK52_9HYPO</name>
<protein>
    <submittedName>
        <fullName evidence="2">Uncharacterized protein</fullName>
    </submittedName>
</protein>
<gene>
    <name evidence="2" type="ORF">B0I35DRAFT_444290</name>
</gene>
<dbReference type="AlphaFoldDB" id="A0A8K0WK52"/>
<organism evidence="2 3">
    <name type="scientific">Stachybotrys elegans</name>
    <dbReference type="NCBI Taxonomy" id="80388"/>
    <lineage>
        <taxon>Eukaryota</taxon>
        <taxon>Fungi</taxon>
        <taxon>Dikarya</taxon>
        <taxon>Ascomycota</taxon>
        <taxon>Pezizomycotina</taxon>
        <taxon>Sordariomycetes</taxon>
        <taxon>Hypocreomycetidae</taxon>
        <taxon>Hypocreales</taxon>
        <taxon>Stachybotryaceae</taxon>
        <taxon>Stachybotrys</taxon>
    </lineage>
</organism>